<dbReference type="EMBL" id="CP000474">
    <property type="protein sequence ID" value="ABM08711.1"/>
    <property type="molecule type" value="Genomic_DNA"/>
</dbReference>
<dbReference type="InterPro" id="IPR032830">
    <property type="entry name" value="XPB/Ssl2_N"/>
</dbReference>
<dbReference type="HOGENOM" id="CLU_013420_0_0_11"/>
<evidence type="ECO:0000259" key="1">
    <source>
        <dbReference type="Pfam" id="PF13625"/>
    </source>
</evidence>
<dbReference type="KEGG" id="aau:AAur_1012"/>
<dbReference type="Pfam" id="PF13625">
    <property type="entry name" value="Helicase_C_3"/>
    <property type="match status" value="1"/>
</dbReference>
<dbReference type="OrthoDB" id="3415124at2"/>
<gene>
    <name evidence="2" type="ordered locus">AAur_1012</name>
</gene>
<reference evidence="2 3" key="1">
    <citation type="journal article" date="2006" name="PLoS Genet.">
        <title>Secrets of soil survival revealed by the genome sequence of Arthrobacter aurescens TC1.</title>
        <authorList>
            <person name="Mongodin E.F."/>
            <person name="Shapir N."/>
            <person name="Daugherty S.C."/>
            <person name="DeBoy R.T."/>
            <person name="Emerson J.B."/>
            <person name="Shvartzbeyn A."/>
            <person name="Radune D."/>
            <person name="Vamathevan J."/>
            <person name="Riggs F."/>
            <person name="Grinberg V."/>
            <person name="Khouri H."/>
            <person name="Wackett L.P."/>
            <person name="Nelson K.E."/>
            <person name="Sadowsky M.J."/>
        </authorList>
    </citation>
    <scope>NUCLEOTIDE SEQUENCE [LARGE SCALE GENOMIC DNA]</scope>
    <source>
        <strain evidence="2 3">TC1</strain>
    </source>
</reference>
<name>A1R3I9_PAEAT</name>
<dbReference type="Proteomes" id="UP000000637">
    <property type="component" value="Chromosome"/>
</dbReference>
<evidence type="ECO:0000313" key="2">
    <source>
        <dbReference type="EMBL" id="ABM08711.1"/>
    </source>
</evidence>
<dbReference type="eggNOG" id="COG2378">
    <property type="taxonomic scope" value="Bacteria"/>
</dbReference>
<proteinExistence type="predicted"/>
<dbReference type="AlphaFoldDB" id="A1R3I9"/>
<evidence type="ECO:0000313" key="3">
    <source>
        <dbReference type="Proteomes" id="UP000000637"/>
    </source>
</evidence>
<dbReference type="STRING" id="290340.AAur_1012"/>
<protein>
    <recommendedName>
        <fullName evidence="1">Helicase XPB/Ssl2 N-terminal domain-containing protein</fullName>
    </recommendedName>
</protein>
<keyword evidence="3" id="KW-1185">Reference proteome</keyword>
<sequence>MSLIRALSKELEARSDDSLRALFAARPDLISPMAPDFPALAARASARVSVQRALERLNKPEMQVLETLHLCTNADTGHSISSAGLKKVIAGSTLSALDPILAKLQDLALVHRADPPTGSPATSSRQRFYLPVGSLKDVIGIYPAGLGRSYTELVRLQPAFAQRVVQLVAELHQSGAGIHPASTPMDAALALQRWTSTPENLRAILATAPDRTVALLDKFGSWAMGAVPQAQRRASVTHESHDVGPIDWLLARGLLVPLDAGHVELPHSVGLALRGGAIVDDFTLAPPVPELGHTSAALRRNAAMGAIAEILRLAAELLFAVREQPLATLRSGGVGVRELRRLAESIRLGAHETAILLELCAMAGLLRLDVDSSTWVQPPSLEWLNLPRQEQWLWLVNAWLASERAPSLVGQPLAGPSSSAAHQGAAGTTINALSAEAQRPDAPVVRRRVLEILNELTVEAAAPDGKAPVLDARAVLQRAEWAQPRMSRRFSSLVRGILEEATILGLMGSGALTQLGSAIADGQPEQAMTILGEHLPAAVNHILLQADLTAVAPGYLAPELSETLLLMADAEGQGPASIYRFSAATIRRALDAGQDAESLLAFLREHSATDVPQPLEYLVQDTASRHGRLRIGTSASFIQSDDETAITDLLREARTSVLSLVRIAPTVLTSSASPRETARVLRELGLSPAVQEAEPAVVRFKRTTAVPGSARPVYSAPRMAPPDDDVEAQLSVLRQHRAVPAEAAGEASTQLGLETLQTAIRLKQAVTMNVVDSLGNANTETVVPVSVSGGRVRVFDPAKDTERVLSIHRIIDVEPAGELRT</sequence>
<organism evidence="2 3">
    <name type="scientific">Paenarthrobacter aurescens (strain TC1)</name>
    <dbReference type="NCBI Taxonomy" id="290340"/>
    <lineage>
        <taxon>Bacteria</taxon>
        <taxon>Bacillati</taxon>
        <taxon>Actinomycetota</taxon>
        <taxon>Actinomycetes</taxon>
        <taxon>Micrococcales</taxon>
        <taxon>Micrococcaceae</taxon>
        <taxon>Paenarthrobacter</taxon>
    </lineage>
</organism>
<dbReference type="RefSeq" id="WP_011773748.1">
    <property type="nucleotide sequence ID" value="NC_008711.1"/>
</dbReference>
<feature type="domain" description="Helicase XPB/Ssl2 N-terminal" evidence="1">
    <location>
        <begin position="542"/>
        <end position="664"/>
    </location>
</feature>
<accession>A1R3I9</accession>